<dbReference type="EMBL" id="GECU01009948">
    <property type="protein sequence ID" value="JAS97758.1"/>
    <property type="molecule type" value="Transcribed_RNA"/>
</dbReference>
<organism evidence="2">
    <name type="scientific">Homalodisca liturata</name>
    <dbReference type="NCBI Taxonomy" id="320908"/>
    <lineage>
        <taxon>Eukaryota</taxon>
        <taxon>Metazoa</taxon>
        <taxon>Ecdysozoa</taxon>
        <taxon>Arthropoda</taxon>
        <taxon>Hexapoda</taxon>
        <taxon>Insecta</taxon>
        <taxon>Pterygota</taxon>
        <taxon>Neoptera</taxon>
        <taxon>Paraneoptera</taxon>
        <taxon>Hemiptera</taxon>
        <taxon>Auchenorrhyncha</taxon>
        <taxon>Membracoidea</taxon>
        <taxon>Cicadellidae</taxon>
        <taxon>Cicadellinae</taxon>
        <taxon>Proconiini</taxon>
        <taxon>Homalodisca</taxon>
    </lineage>
</organism>
<evidence type="ECO:0000313" key="2">
    <source>
        <dbReference type="EMBL" id="JAS97758.1"/>
    </source>
</evidence>
<feature type="region of interest" description="Disordered" evidence="1">
    <location>
        <begin position="136"/>
        <end position="162"/>
    </location>
</feature>
<protein>
    <submittedName>
        <fullName evidence="2">Uncharacterized protein</fullName>
    </submittedName>
</protein>
<gene>
    <name evidence="2" type="ORF">g.26823</name>
</gene>
<accession>A0A1B6JF41</accession>
<reference evidence="2" key="1">
    <citation type="submission" date="2015-11" db="EMBL/GenBank/DDBJ databases">
        <title>De novo transcriptome assembly of four potential Pierce s Disease insect vectors from Arizona vineyards.</title>
        <authorList>
            <person name="Tassone E.E."/>
        </authorList>
    </citation>
    <scope>NUCLEOTIDE SEQUENCE</scope>
</reference>
<feature type="non-terminal residue" evidence="2">
    <location>
        <position position="185"/>
    </location>
</feature>
<name>A0A1B6JF41_9HEMI</name>
<sequence length="185" mass="21559">MSDIEPEICEYELLRLKNVEENLKKMRELGLIAVQEKRPREPRQPRLKTRRVKKIELPRRRSARLNVPSISREVTFCALGDDINPTGISITQGEEYGDDDDVVLEQHAKNIQTWIGSDDESRDKFTIEQNSFYGGYLSDDESHESKRRKKNVKRGVEEREVPSVEDITDEHLNNIANFVKDKIYS</sequence>
<evidence type="ECO:0000256" key="1">
    <source>
        <dbReference type="SAM" id="MobiDB-lite"/>
    </source>
</evidence>
<proteinExistence type="predicted"/>
<dbReference type="AlphaFoldDB" id="A0A1B6JF41"/>